<keyword evidence="3" id="KW-1185">Reference proteome</keyword>
<evidence type="ECO:0000256" key="1">
    <source>
        <dbReference type="SAM" id="MobiDB-lite"/>
    </source>
</evidence>
<proteinExistence type="predicted"/>
<reference evidence="2 3" key="1">
    <citation type="submission" date="2019-08" db="EMBL/GenBank/DDBJ databases">
        <authorList>
            <person name="Lei W."/>
        </authorList>
    </citation>
    <scope>NUCLEOTIDE SEQUENCE [LARGE SCALE GENOMIC DNA]</scope>
    <source>
        <strain evidence="2 3">CCUG 58627</strain>
    </source>
</reference>
<feature type="region of interest" description="Disordered" evidence="1">
    <location>
        <begin position="79"/>
        <end position="101"/>
    </location>
</feature>
<evidence type="ECO:0000313" key="3">
    <source>
        <dbReference type="Proteomes" id="UP000320791"/>
    </source>
</evidence>
<feature type="compositionally biased region" description="Basic residues" evidence="1">
    <location>
        <begin position="80"/>
        <end position="95"/>
    </location>
</feature>
<sequence>MTRSPWPSIAACYAATCSTTLIRPAKTLMRIAPNMPLSITPLPTCSADGSTALKPCSGCRGSRNTRSRSATLITHGCERSKRRRATCPKRTKKRGGNSMNS</sequence>
<comment type="caution">
    <text evidence="2">The sequence shown here is derived from an EMBL/GenBank/DDBJ whole genome shotgun (WGS) entry which is preliminary data.</text>
</comment>
<organism evidence="2 3">
    <name type="scientific">Corynebacterium canis</name>
    <dbReference type="NCBI Taxonomy" id="679663"/>
    <lineage>
        <taxon>Bacteria</taxon>
        <taxon>Bacillati</taxon>
        <taxon>Actinomycetota</taxon>
        <taxon>Actinomycetes</taxon>
        <taxon>Mycobacteriales</taxon>
        <taxon>Corynebacteriaceae</taxon>
        <taxon>Corynebacterium</taxon>
    </lineage>
</organism>
<evidence type="ECO:0000313" key="2">
    <source>
        <dbReference type="EMBL" id="TWT28888.1"/>
    </source>
</evidence>
<name>A0A5C5US77_9CORY</name>
<dbReference type="AlphaFoldDB" id="A0A5C5US77"/>
<dbReference type="Proteomes" id="UP000320791">
    <property type="component" value="Unassembled WGS sequence"/>
</dbReference>
<gene>
    <name evidence="2" type="ORF">FRX94_01490</name>
</gene>
<accession>A0A5C5US77</accession>
<dbReference type="EMBL" id="VOHM01000002">
    <property type="protein sequence ID" value="TWT28888.1"/>
    <property type="molecule type" value="Genomic_DNA"/>
</dbReference>
<protein>
    <submittedName>
        <fullName evidence="2">Uncharacterized protein</fullName>
    </submittedName>
</protein>